<feature type="compositionally biased region" description="Polar residues" evidence="1">
    <location>
        <begin position="28"/>
        <end position="51"/>
    </location>
</feature>
<keyword evidence="3" id="KW-1185">Reference proteome</keyword>
<name>A0AAV4LWV0_BABCB</name>
<gene>
    <name evidence="2" type="ORF">BcabD6B2_23740</name>
</gene>
<feature type="region of interest" description="Disordered" evidence="1">
    <location>
        <begin position="77"/>
        <end position="101"/>
    </location>
</feature>
<feature type="region of interest" description="Disordered" evidence="1">
    <location>
        <begin position="1"/>
        <end position="62"/>
    </location>
</feature>
<evidence type="ECO:0000256" key="1">
    <source>
        <dbReference type="SAM" id="MobiDB-lite"/>
    </source>
</evidence>
<evidence type="ECO:0000313" key="3">
    <source>
        <dbReference type="Proteomes" id="UP001497744"/>
    </source>
</evidence>
<protein>
    <submittedName>
        <fullName evidence="2">GNAT family N-acetyltransferase</fullName>
    </submittedName>
</protein>
<dbReference type="RefSeq" id="XP_067715008.1">
    <property type="nucleotide sequence ID" value="XM_067858907.1"/>
</dbReference>
<feature type="compositionally biased region" description="Basic and acidic residues" evidence="1">
    <location>
        <begin position="77"/>
        <end position="88"/>
    </location>
</feature>
<accession>A0AAV4LWV0</accession>
<dbReference type="GeneID" id="94194420"/>
<comment type="caution">
    <text evidence="2">The sequence shown here is derived from an EMBL/GenBank/DDBJ whole genome shotgun (WGS) entry which is preliminary data.</text>
</comment>
<feature type="compositionally biased region" description="Polar residues" evidence="1">
    <location>
        <begin position="1"/>
        <end position="16"/>
    </location>
</feature>
<reference evidence="2 3" key="1">
    <citation type="submission" date="2021-06" db="EMBL/GenBank/DDBJ databases">
        <title>Genome sequence of Babesia caballi.</title>
        <authorList>
            <person name="Yamagishi J."/>
            <person name="Kidaka T."/>
            <person name="Ochi A."/>
        </authorList>
    </citation>
    <scope>NUCLEOTIDE SEQUENCE [LARGE SCALE GENOMIC DNA]</scope>
    <source>
        <strain evidence="2">USDA-D6B2</strain>
    </source>
</reference>
<organism evidence="2 3">
    <name type="scientific">Babesia caballi</name>
    <dbReference type="NCBI Taxonomy" id="5871"/>
    <lineage>
        <taxon>Eukaryota</taxon>
        <taxon>Sar</taxon>
        <taxon>Alveolata</taxon>
        <taxon>Apicomplexa</taxon>
        <taxon>Aconoidasida</taxon>
        <taxon>Piroplasmida</taxon>
        <taxon>Babesiidae</taxon>
        <taxon>Babesia</taxon>
    </lineage>
</organism>
<dbReference type="Proteomes" id="UP001497744">
    <property type="component" value="Unassembled WGS sequence"/>
</dbReference>
<dbReference type="AlphaFoldDB" id="A0AAV4LWV0"/>
<proteinExistence type="predicted"/>
<dbReference type="EMBL" id="BPLF01000002">
    <property type="protein sequence ID" value="GIX62939.1"/>
    <property type="molecule type" value="Genomic_DNA"/>
</dbReference>
<sequence length="167" mass="18490">MESRPSSSCRPRTLGNTRRGRGIAFTAGCSQPIESPSSSPTASAGERTQSPHGDVNDGGDPLLCYDKPSWDIKRETHTIADFEREQRPSRSSMTQTESPAAGIVVSRSCNAPVRLRRAVNSSLLHRAVLQAESHNKALEKAEMWKRYSRSLQTLAPKKRSREEGDRK</sequence>
<feature type="compositionally biased region" description="Polar residues" evidence="1">
    <location>
        <begin position="89"/>
        <end position="98"/>
    </location>
</feature>
<evidence type="ECO:0000313" key="2">
    <source>
        <dbReference type="EMBL" id="GIX62939.1"/>
    </source>
</evidence>